<dbReference type="AlphaFoldDB" id="A0A511V2V7"/>
<evidence type="ECO:0000256" key="1">
    <source>
        <dbReference type="ARBA" id="ARBA00001936"/>
    </source>
</evidence>
<dbReference type="InterPro" id="IPR005905">
    <property type="entry name" value="D_ala_D_ala"/>
</dbReference>
<evidence type="ECO:0000256" key="25">
    <source>
        <dbReference type="PIRSR" id="PIRSR039102-3"/>
    </source>
</evidence>
<dbReference type="FunFam" id="3.30.470.20:FF:000008">
    <property type="entry name" value="D-alanine--D-alanine ligase"/>
    <property type="match status" value="1"/>
</dbReference>
<comment type="similarity">
    <text evidence="5 22">Belongs to the D-alanine--D-alanine ligase family.</text>
</comment>
<evidence type="ECO:0000256" key="17">
    <source>
        <dbReference type="ARBA" id="ARBA00047614"/>
    </source>
</evidence>
<keyword evidence="7 22" id="KW-0963">Cytoplasm</keyword>
<gene>
    <name evidence="28" type="primary">ddlB</name>
    <name evidence="22" type="synonym">ddl</name>
    <name evidence="28" type="ORF">ADA01nite_07000</name>
</gene>
<dbReference type="InterPro" id="IPR011761">
    <property type="entry name" value="ATP-grasp"/>
</dbReference>
<keyword evidence="8 22" id="KW-0436">Ligase</keyword>
<evidence type="ECO:0000256" key="13">
    <source>
        <dbReference type="ARBA" id="ARBA00022960"/>
    </source>
</evidence>
<dbReference type="UniPathway" id="UPA00219"/>
<dbReference type="GO" id="GO:0005829">
    <property type="term" value="C:cytosol"/>
    <property type="evidence" value="ECO:0007669"/>
    <property type="project" value="TreeGrafter"/>
</dbReference>
<dbReference type="GO" id="GO:0008716">
    <property type="term" value="F:D-alanine-D-alanine ligase activity"/>
    <property type="evidence" value="ECO:0007669"/>
    <property type="project" value="UniProtKB-UniRule"/>
</dbReference>
<comment type="function">
    <text evidence="2 22">Cell wall formation.</text>
</comment>
<feature type="binding site" evidence="25">
    <location>
        <position position="306"/>
    </location>
    <ligand>
        <name>Mg(2+)</name>
        <dbReference type="ChEBI" id="CHEBI:18420"/>
        <label>2</label>
    </ligand>
</feature>
<dbReference type="Gene3D" id="3.30.1490.20">
    <property type="entry name" value="ATP-grasp fold, A domain"/>
    <property type="match status" value="1"/>
</dbReference>
<dbReference type="Gene3D" id="3.30.470.20">
    <property type="entry name" value="ATP-grasp fold, B domain"/>
    <property type="match status" value="1"/>
</dbReference>
<feature type="binding site" evidence="24">
    <location>
        <begin position="172"/>
        <end position="174"/>
    </location>
    <ligand>
        <name>ATP</name>
        <dbReference type="ChEBI" id="CHEBI:30616"/>
    </ligand>
</feature>
<evidence type="ECO:0000256" key="23">
    <source>
        <dbReference type="PIRSR" id="PIRSR039102-1"/>
    </source>
</evidence>
<sequence length="358" mass="39612">MATKRKIGVIYGGKSSEHEVSIHTALSVINAVDKARYDVLPIYVDVTGGWIQGAWVEKEITHVNELRFSLDKQQAPDIFALKQTVDVIFPVIHGPNGEDGTLQGFLELIDIPYVGSGVLGSAVGMDKVMMKEVFGNAGLPQGRYKSYLRSELETRMAEICDAVEAELGLPCFVKPANMGSSVGISKAKDRTGLEEALRFAARFDRKVIVEEFISGRELEIGVLGNDEPDTSVAGEIVSSNEFYDYEAKYKSDGTRLDIPANVPASVVERMKELAVRAFRALDCSGLSRVDFFWDEKNDALYINEINTLPGFTPFSMYPMLWNEAGVAYAELIDRLIALGIERYEEKKANALVAEQFND</sequence>
<keyword evidence="15 25" id="KW-0464">Manganese</keyword>
<dbReference type="EC" id="6.3.2.4" evidence="6 22"/>
<dbReference type="RefSeq" id="WP_146808533.1">
    <property type="nucleotide sequence ID" value="NZ_BJXX01000032.1"/>
</dbReference>
<dbReference type="PANTHER" id="PTHR23132">
    <property type="entry name" value="D-ALANINE--D-ALANINE LIGASE"/>
    <property type="match status" value="1"/>
</dbReference>
<dbReference type="InterPro" id="IPR011127">
    <property type="entry name" value="Dala_Dala_lig_N"/>
</dbReference>
<accession>A0A511V2V7</accession>
<keyword evidence="12 25" id="KW-0460">Magnesium</keyword>
<dbReference type="PIRSF" id="PIRSF039102">
    <property type="entry name" value="Ddl/VanB"/>
    <property type="match status" value="1"/>
</dbReference>
<feature type="binding site" evidence="25">
    <location>
        <position position="290"/>
    </location>
    <ligand>
        <name>Mg(2+)</name>
        <dbReference type="ChEBI" id="CHEBI:18420"/>
        <label>1</label>
    </ligand>
</feature>
<feature type="binding site" evidence="24">
    <location>
        <begin position="210"/>
        <end position="217"/>
    </location>
    <ligand>
        <name>ATP</name>
        <dbReference type="ChEBI" id="CHEBI:30616"/>
    </ligand>
</feature>
<comment type="cofactor">
    <cofactor evidence="25">
        <name>Mg(2+)</name>
        <dbReference type="ChEBI" id="CHEBI:18420"/>
    </cofactor>
    <cofactor evidence="25">
        <name>Mn(2+)</name>
        <dbReference type="ChEBI" id="CHEBI:29035"/>
    </cofactor>
    <text evidence="25">Binds 2 magnesium or manganese ions per subunit.</text>
</comment>
<evidence type="ECO:0000256" key="9">
    <source>
        <dbReference type="ARBA" id="ARBA00022723"/>
    </source>
</evidence>
<dbReference type="Pfam" id="PF01820">
    <property type="entry name" value="Dala_Dala_lig_N"/>
    <property type="match status" value="1"/>
</dbReference>
<proteinExistence type="inferred from homology"/>
<dbReference type="InterPro" id="IPR011095">
    <property type="entry name" value="Dala_Dala_lig_C"/>
</dbReference>
<dbReference type="GO" id="GO:0005524">
    <property type="term" value="F:ATP binding"/>
    <property type="evidence" value="ECO:0007669"/>
    <property type="project" value="UniProtKB-UniRule"/>
</dbReference>
<evidence type="ECO:0000256" key="14">
    <source>
        <dbReference type="ARBA" id="ARBA00022984"/>
    </source>
</evidence>
<dbReference type="PROSITE" id="PS00843">
    <property type="entry name" value="DALA_DALA_LIGASE_1"/>
    <property type="match status" value="1"/>
</dbReference>
<evidence type="ECO:0000256" key="26">
    <source>
        <dbReference type="PROSITE-ProRule" id="PRU00409"/>
    </source>
</evidence>
<dbReference type="Gene3D" id="3.40.50.20">
    <property type="match status" value="1"/>
</dbReference>
<evidence type="ECO:0000256" key="20">
    <source>
        <dbReference type="ARBA" id="ARBA00076288"/>
    </source>
</evidence>
<comment type="catalytic activity">
    <reaction evidence="17 22">
        <text>2 D-alanine + ATP = D-alanyl-D-alanine + ADP + phosphate + H(+)</text>
        <dbReference type="Rhea" id="RHEA:11224"/>
        <dbReference type="ChEBI" id="CHEBI:15378"/>
        <dbReference type="ChEBI" id="CHEBI:30616"/>
        <dbReference type="ChEBI" id="CHEBI:43474"/>
        <dbReference type="ChEBI" id="CHEBI:57416"/>
        <dbReference type="ChEBI" id="CHEBI:57822"/>
        <dbReference type="ChEBI" id="CHEBI:456216"/>
        <dbReference type="EC" id="6.3.2.4"/>
    </reaction>
</comment>
<evidence type="ECO:0000256" key="15">
    <source>
        <dbReference type="ARBA" id="ARBA00023211"/>
    </source>
</evidence>
<dbReference type="SUPFAM" id="SSF56059">
    <property type="entry name" value="Glutathione synthetase ATP-binding domain-like"/>
    <property type="match status" value="1"/>
</dbReference>
<evidence type="ECO:0000256" key="8">
    <source>
        <dbReference type="ARBA" id="ARBA00022598"/>
    </source>
</evidence>
<keyword evidence="14 22" id="KW-0573">Peptidoglycan synthesis</keyword>
<evidence type="ECO:0000256" key="22">
    <source>
        <dbReference type="HAMAP-Rule" id="MF_00047"/>
    </source>
</evidence>
<dbReference type="InterPro" id="IPR000291">
    <property type="entry name" value="D-Ala_lig_Van_CS"/>
</dbReference>
<feature type="binding site" evidence="25">
    <location>
        <position position="304"/>
    </location>
    <ligand>
        <name>Mg(2+)</name>
        <dbReference type="ChEBI" id="CHEBI:18420"/>
        <label>1</label>
    </ligand>
</feature>
<evidence type="ECO:0000256" key="6">
    <source>
        <dbReference type="ARBA" id="ARBA00012216"/>
    </source>
</evidence>
<comment type="subcellular location">
    <subcellularLocation>
        <location evidence="3 22">Cytoplasm</location>
    </subcellularLocation>
</comment>
<dbReference type="NCBIfam" id="NF002378">
    <property type="entry name" value="PRK01372.1"/>
    <property type="match status" value="1"/>
</dbReference>
<dbReference type="EMBL" id="BJXX01000032">
    <property type="protein sequence ID" value="GEN33240.1"/>
    <property type="molecule type" value="Genomic_DNA"/>
</dbReference>
<keyword evidence="29" id="KW-1185">Reference proteome</keyword>
<keyword evidence="9 25" id="KW-0479">Metal-binding</keyword>
<evidence type="ECO:0000259" key="27">
    <source>
        <dbReference type="PROSITE" id="PS50975"/>
    </source>
</evidence>
<name>A0A511V2V7_9BACL</name>
<dbReference type="GO" id="GO:0046872">
    <property type="term" value="F:metal ion binding"/>
    <property type="evidence" value="ECO:0007669"/>
    <property type="project" value="UniProtKB-KW"/>
</dbReference>
<evidence type="ECO:0000256" key="2">
    <source>
        <dbReference type="ARBA" id="ARBA00003921"/>
    </source>
</evidence>
<evidence type="ECO:0000256" key="4">
    <source>
        <dbReference type="ARBA" id="ARBA00004752"/>
    </source>
</evidence>
<dbReference type="NCBIfam" id="NF002528">
    <property type="entry name" value="PRK01966.1-4"/>
    <property type="match status" value="1"/>
</dbReference>
<dbReference type="Proteomes" id="UP000321157">
    <property type="component" value="Unassembled WGS sequence"/>
</dbReference>
<feature type="active site" evidence="23">
    <location>
        <position position="17"/>
    </location>
</feature>
<dbReference type="InterPro" id="IPR013815">
    <property type="entry name" value="ATP_grasp_subdomain_1"/>
</dbReference>
<dbReference type="InterPro" id="IPR016185">
    <property type="entry name" value="PreATP-grasp_dom_sf"/>
</dbReference>
<evidence type="ECO:0000256" key="19">
    <source>
        <dbReference type="ARBA" id="ARBA00068427"/>
    </source>
</evidence>
<evidence type="ECO:0000256" key="5">
    <source>
        <dbReference type="ARBA" id="ARBA00010871"/>
    </source>
</evidence>
<feature type="active site" evidence="23">
    <location>
        <position position="180"/>
    </location>
</feature>
<feature type="binding site" evidence="24">
    <location>
        <begin position="303"/>
        <end position="304"/>
    </location>
    <ligand>
        <name>ATP</name>
        <dbReference type="ChEBI" id="CHEBI:30616"/>
    </ligand>
</feature>
<evidence type="ECO:0000313" key="28">
    <source>
        <dbReference type="EMBL" id="GEN33240.1"/>
    </source>
</evidence>
<feature type="binding site" evidence="24">
    <location>
        <position position="127"/>
    </location>
    <ligand>
        <name>ATP</name>
        <dbReference type="ChEBI" id="CHEBI:30616"/>
    </ligand>
</feature>
<feature type="binding site" evidence="24">
    <location>
        <begin position="180"/>
        <end position="181"/>
    </location>
    <ligand>
        <name>ATP</name>
        <dbReference type="ChEBI" id="CHEBI:30616"/>
    </ligand>
</feature>
<reference evidence="28 29" key="1">
    <citation type="submission" date="2019-07" db="EMBL/GenBank/DDBJ databases">
        <title>Whole genome shotgun sequence of Aneurinibacillus danicus NBRC 102444.</title>
        <authorList>
            <person name="Hosoyama A."/>
            <person name="Uohara A."/>
            <person name="Ohji S."/>
            <person name="Ichikawa N."/>
        </authorList>
    </citation>
    <scope>NUCLEOTIDE SEQUENCE [LARGE SCALE GENOMIC DNA]</scope>
    <source>
        <strain evidence="28 29">NBRC 102444</strain>
    </source>
</reference>
<evidence type="ECO:0000313" key="29">
    <source>
        <dbReference type="Proteomes" id="UP000321157"/>
    </source>
</evidence>
<dbReference type="Pfam" id="PF07478">
    <property type="entry name" value="Dala_Dala_lig_C"/>
    <property type="match status" value="1"/>
</dbReference>
<keyword evidence="10 24" id="KW-0547">Nucleotide-binding</keyword>
<dbReference type="SUPFAM" id="SSF52440">
    <property type="entry name" value="PreATP-grasp domain"/>
    <property type="match status" value="1"/>
</dbReference>
<dbReference type="NCBIfam" id="TIGR01205">
    <property type="entry name" value="D_ala_D_alaTIGR"/>
    <property type="match status" value="1"/>
</dbReference>
<feature type="active site" evidence="23">
    <location>
        <position position="315"/>
    </location>
</feature>
<comment type="pathway">
    <text evidence="4 22">Cell wall biogenesis; peptidoglycan biosynthesis.</text>
</comment>
<dbReference type="FunFam" id="3.30.1490.20:FF:000007">
    <property type="entry name" value="D-alanine--D-alanine ligase"/>
    <property type="match status" value="1"/>
</dbReference>
<evidence type="ECO:0000256" key="12">
    <source>
        <dbReference type="ARBA" id="ARBA00022842"/>
    </source>
</evidence>
<keyword evidence="16 22" id="KW-0961">Cell wall biogenesis/degradation</keyword>
<comment type="caution">
    <text evidence="28">The sequence shown here is derived from an EMBL/GenBank/DDBJ whole genome shotgun (WGS) entry which is preliminary data.</text>
</comment>
<comment type="cofactor">
    <cofactor evidence="1">
        <name>Mn(2+)</name>
        <dbReference type="ChEBI" id="CHEBI:29035"/>
    </cofactor>
</comment>
<dbReference type="GO" id="GO:0008360">
    <property type="term" value="P:regulation of cell shape"/>
    <property type="evidence" value="ECO:0007669"/>
    <property type="project" value="UniProtKB-KW"/>
</dbReference>
<evidence type="ECO:0000256" key="10">
    <source>
        <dbReference type="ARBA" id="ARBA00022741"/>
    </source>
</evidence>
<evidence type="ECO:0000256" key="11">
    <source>
        <dbReference type="ARBA" id="ARBA00022840"/>
    </source>
</evidence>
<dbReference type="HAMAP" id="MF_00047">
    <property type="entry name" value="Dala_Dala_lig"/>
    <property type="match status" value="1"/>
</dbReference>
<evidence type="ECO:0000256" key="18">
    <source>
        <dbReference type="ARBA" id="ARBA00060592"/>
    </source>
</evidence>
<protein>
    <recommendedName>
        <fullName evidence="19 22">D-alanine--D-alanine ligase</fullName>
        <ecNumber evidence="6 22">6.3.2.4</ecNumber>
    </recommendedName>
    <alternativeName>
        <fullName evidence="21 22">D-Ala-D-Ala ligase</fullName>
    </alternativeName>
    <alternativeName>
        <fullName evidence="20 22">D-alanylalanine synthetase</fullName>
    </alternativeName>
</protein>
<keyword evidence="13 22" id="KW-0133">Cell shape</keyword>
<dbReference type="GO" id="GO:0009252">
    <property type="term" value="P:peptidoglycan biosynthetic process"/>
    <property type="evidence" value="ECO:0007669"/>
    <property type="project" value="UniProtKB-UniRule"/>
</dbReference>
<evidence type="ECO:0000256" key="24">
    <source>
        <dbReference type="PIRSR" id="PIRSR039102-2"/>
    </source>
</evidence>
<organism evidence="28 29">
    <name type="scientific">Aneurinibacillus danicus</name>
    <dbReference type="NCBI Taxonomy" id="267746"/>
    <lineage>
        <taxon>Bacteria</taxon>
        <taxon>Bacillati</taxon>
        <taxon>Bacillota</taxon>
        <taxon>Bacilli</taxon>
        <taxon>Bacillales</taxon>
        <taxon>Paenibacillaceae</taxon>
        <taxon>Aneurinibacillus group</taxon>
        <taxon>Aneurinibacillus</taxon>
    </lineage>
</organism>
<dbReference type="PROSITE" id="PS50975">
    <property type="entry name" value="ATP_GRASP"/>
    <property type="match status" value="1"/>
</dbReference>
<comment type="pathway">
    <text evidence="18">Glycan biosynthesis.</text>
</comment>
<dbReference type="OrthoDB" id="9813261at2"/>
<feature type="domain" description="ATP-grasp" evidence="27">
    <location>
        <begin position="131"/>
        <end position="337"/>
    </location>
</feature>
<evidence type="ECO:0000256" key="16">
    <source>
        <dbReference type="ARBA" id="ARBA00023316"/>
    </source>
</evidence>
<evidence type="ECO:0000256" key="3">
    <source>
        <dbReference type="ARBA" id="ARBA00004496"/>
    </source>
</evidence>
<dbReference type="PROSITE" id="PS00844">
    <property type="entry name" value="DALA_DALA_LIGASE_2"/>
    <property type="match status" value="1"/>
</dbReference>
<dbReference type="PANTHER" id="PTHR23132:SF25">
    <property type="entry name" value="D-ALANINE--D-ALANINE LIGASE A"/>
    <property type="match status" value="1"/>
</dbReference>
<feature type="binding site" evidence="25">
    <location>
        <position position="304"/>
    </location>
    <ligand>
        <name>Mg(2+)</name>
        <dbReference type="ChEBI" id="CHEBI:18420"/>
        <label>2</label>
    </ligand>
</feature>
<dbReference type="GO" id="GO:0071555">
    <property type="term" value="P:cell wall organization"/>
    <property type="evidence" value="ECO:0007669"/>
    <property type="project" value="UniProtKB-KW"/>
</dbReference>
<evidence type="ECO:0000256" key="21">
    <source>
        <dbReference type="ARBA" id="ARBA00077154"/>
    </source>
</evidence>
<evidence type="ECO:0000256" key="7">
    <source>
        <dbReference type="ARBA" id="ARBA00022490"/>
    </source>
</evidence>
<keyword evidence="11 26" id="KW-0067">ATP-binding</keyword>
<dbReference type="NCBIfam" id="NF002526">
    <property type="entry name" value="PRK01966.1-2"/>
    <property type="match status" value="1"/>
</dbReference>